<sequence length="59" mass="6358">MSEVIMMVPMILFPVVAFGLAIGIGRVGTIVKDAMRVDFTTEMDDSHELKSESQKGSAA</sequence>
<dbReference type="AlphaFoldDB" id="D4XND2"/>
<evidence type="ECO:0000313" key="3">
    <source>
        <dbReference type="Proteomes" id="UP000003085"/>
    </source>
</evidence>
<name>D4XND2_ACIHA</name>
<protein>
    <submittedName>
        <fullName evidence="2">Uncharacterized protein</fullName>
    </submittedName>
</protein>
<keyword evidence="1" id="KW-1133">Transmembrane helix</keyword>
<dbReference type="EMBL" id="ADMT01000117">
    <property type="protein sequence ID" value="EFF83291.1"/>
    <property type="molecule type" value="Genomic_DNA"/>
</dbReference>
<dbReference type="HOGENOM" id="CLU_3057535_0_0_6"/>
<reference evidence="3" key="1">
    <citation type="submission" date="2010-03" db="EMBL/GenBank/DDBJ databases">
        <title>Complete sequence of Mobiluncus curtisii ATCC 43063.</title>
        <authorList>
            <person name="Muzny D."/>
            <person name="Qin X."/>
            <person name="Deng J."/>
            <person name="Jiang H."/>
            <person name="Liu Y."/>
            <person name="Qu J."/>
            <person name="Song X.-Z."/>
            <person name="Zhang L."/>
            <person name="Thornton R."/>
            <person name="Coyle M."/>
            <person name="Francisco L."/>
            <person name="Jackson L."/>
            <person name="Javaid M."/>
            <person name="Korchina V."/>
            <person name="Kovar C."/>
            <person name="Mata R."/>
            <person name="Mathew T."/>
            <person name="Ngo R."/>
            <person name="Nguyen L."/>
            <person name="Nguyen N."/>
            <person name="Okwuonu G."/>
            <person name="Ongeri F."/>
            <person name="Pham C."/>
            <person name="Simmons D."/>
            <person name="Wilczek-Boney K."/>
            <person name="Hale W."/>
            <person name="Jakkamsetti A."/>
            <person name="Pham P."/>
            <person name="Ruth R."/>
            <person name="San Lucas F."/>
            <person name="Warren J."/>
            <person name="Zhang J."/>
            <person name="Zhao Z."/>
            <person name="Zhou C."/>
            <person name="Zhu D."/>
            <person name="Lee S."/>
            <person name="Bess C."/>
            <person name="Blankenburg K."/>
            <person name="Forbes L."/>
            <person name="Fu Q."/>
            <person name="Gubbala S."/>
            <person name="Hirani K."/>
            <person name="Jayaseelan J.C."/>
            <person name="Lara F."/>
            <person name="Munidasa M."/>
            <person name="Palculict T."/>
            <person name="Patil S."/>
            <person name="Pu L.-L."/>
            <person name="Saada N."/>
            <person name="Tang L."/>
            <person name="Weissenberger G."/>
            <person name="Zhu Y."/>
            <person name="Hemphill L."/>
            <person name="Shang Y."/>
            <person name="Youmans B."/>
            <person name="Ayvaz T."/>
            <person name="Ross M."/>
            <person name="Santibanez J."/>
            <person name="Aqrawi P."/>
            <person name="Gross S."/>
            <person name="Joshi V."/>
            <person name="Fowler G."/>
            <person name="Nazareth L."/>
            <person name="Reid J."/>
            <person name="Worley K."/>
            <person name="Petrosino J."/>
            <person name="Highlander S."/>
            <person name="Gibbs R."/>
            <person name="Gibbs R."/>
        </authorList>
    </citation>
    <scope>NUCLEOTIDE SEQUENCE [LARGE SCALE GENOMIC DNA]</scope>
    <source>
        <strain evidence="3">ATCC 19194</strain>
    </source>
</reference>
<evidence type="ECO:0000313" key="2">
    <source>
        <dbReference type="EMBL" id="EFF83291.1"/>
    </source>
</evidence>
<keyword evidence="1" id="KW-0812">Transmembrane</keyword>
<gene>
    <name evidence="2" type="ORF">HMP0015_1224</name>
</gene>
<dbReference type="Proteomes" id="UP000003085">
    <property type="component" value="Unassembled WGS sequence"/>
</dbReference>
<feature type="transmembrane region" description="Helical" evidence="1">
    <location>
        <begin position="6"/>
        <end position="27"/>
    </location>
</feature>
<proteinExistence type="predicted"/>
<comment type="caution">
    <text evidence="2">The sequence shown here is derived from an EMBL/GenBank/DDBJ whole genome shotgun (WGS) entry which is preliminary data.</text>
</comment>
<organism evidence="2 3">
    <name type="scientific">Acinetobacter haemolyticus ATCC 19194</name>
    <dbReference type="NCBI Taxonomy" id="707232"/>
    <lineage>
        <taxon>Bacteria</taxon>
        <taxon>Pseudomonadati</taxon>
        <taxon>Pseudomonadota</taxon>
        <taxon>Gammaproteobacteria</taxon>
        <taxon>Moraxellales</taxon>
        <taxon>Moraxellaceae</taxon>
        <taxon>Acinetobacter</taxon>
    </lineage>
</organism>
<evidence type="ECO:0000256" key="1">
    <source>
        <dbReference type="SAM" id="Phobius"/>
    </source>
</evidence>
<accession>D4XND2</accession>
<keyword evidence="1" id="KW-0472">Membrane</keyword>